<dbReference type="EMBL" id="JAJDLA010000009">
    <property type="protein sequence ID" value="MCB8605902.1"/>
    <property type="molecule type" value="Genomic_DNA"/>
</dbReference>
<evidence type="ECO:0000313" key="3">
    <source>
        <dbReference type="EMBL" id="MCB8605902.1"/>
    </source>
</evidence>
<dbReference type="PANTHER" id="PTHR43567">
    <property type="entry name" value="FLAVOREDOXIN-RELATED-RELATED"/>
    <property type="match status" value="1"/>
</dbReference>
<reference evidence="3" key="1">
    <citation type="submission" date="2021-10" db="EMBL/GenBank/DDBJ databases">
        <title>Collection of gut derived symbiotic bacterial strains cultured from healthy donors.</title>
        <authorList>
            <person name="Lin H."/>
            <person name="Littmann E."/>
            <person name="Kohout C."/>
            <person name="Pamer E.G."/>
        </authorList>
    </citation>
    <scope>NUCLEOTIDE SEQUENCE</scope>
    <source>
        <strain evidence="3">DFI.4.35</strain>
    </source>
</reference>
<protein>
    <submittedName>
        <fullName evidence="3">Flavin reductase</fullName>
    </submittedName>
</protein>
<dbReference type="PANTHER" id="PTHR43567:SF5">
    <property type="entry name" value="HYPOTHETICAL CYTOSOLIC PROTEIN"/>
    <property type="match status" value="1"/>
</dbReference>
<comment type="similarity">
    <text evidence="1">Belongs to the flavoredoxin family.</text>
</comment>
<proteinExistence type="inferred from homology"/>
<feature type="domain" description="Flavin reductase like" evidence="2">
    <location>
        <begin position="20"/>
        <end position="174"/>
    </location>
</feature>
<dbReference type="SUPFAM" id="SSF50475">
    <property type="entry name" value="FMN-binding split barrel"/>
    <property type="match status" value="1"/>
</dbReference>
<sequence>MKPFEAKDYKAFTMFEERWALVTAGTLDDFNTCTVSWGSMGNVWGPNGGDISTVTVYIHPARYTQEFMAKYDTFTVSFFPESHRKALGYLGSHSGRNEDKVANSGLTPVAAGNGVTFKEADLTFVCRKLYEHQFDEAHLADSVKEYYAANPSMYTQAGKDRWEPHYMYIGEVVEAIEG</sequence>
<dbReference type="InterPro" id="IPR052174">
    <property type="entry name" value="Flavoredoxin"/>
</dbReference>
<dbReference type="Gene3D" id="2.30.110.10">
    <property type="entry name" value="Electron Transport, Fmn-binding Protein, Chain A"/>
    <property type="match status" value="1"/>
</dbReference>
<dbReference type="AlphaFoldDB" id="A0AB35HDI0"/>
<dbReference type="Pfam" id="PF01613">
    <property type="entry name" value="Flavin_Reduct"/>
    <property type="match status" value="1"/>
</dbReference>
<evidence type="ECO:0000259" key="2">
    <source>
        <dbReference type="Pfam" id="PF01613"/>
    </source>
</evidence>
<dbReference type="RefSeq" id="WP_227283504.1">
    <property type="nucleotide sequence ID" value="NZ_JAJDLA010000009.1"/>
</dbReference>
<dbReference type="GO" id="GO:0010181">
    <property type="term" value="F:FMN binding"/>
    <property type="evidence" value="ECO:0007669"/>
    <property type="project" value="InterPro"/>
</dbReference>
<gene>
    <name evidence="3" type="ORF">LJD63_06475</name>
</gene>
<evidence type="ECO:0000313" key="4">
    <source>
        <dbReference type="Proteomes" id="UP001198010"/>
    </source>
</evidence>
<name>A0AB35HDI0_9FIRM</name>
<dbReference type="Proteomes" id="UP001198010">
    <property type="component" value="Unassembled WGS sequence"/>
</dbReference>
<dbReference type="InterPro" id="IPR002563">
    <property type="entry name" value="Flavin_Rdtase-like_dom"/>
</dbReference>
<evidence type="ECO:0000256" key="1">
    <source>
        <dbReference type="ARBA" id="ARBA00038054"/>
    </source>
</evidence>
<comment type="caution">
    <text evidence="3">The sequence shown here is derived from an EMBL/GenBank/DDBJ whole genome shotgun (WGS) entry which is preliminary data.</text>
</comment>
<accession>A0AB35HDI0</accession>
<dbReference type="InterPro" id="IPR012349">
    <property type="entry name" value="Split_barrel_FMN-bd"/>
</dbReference>
<dbReference type="GO" id="GO:0016646">
    <property type="term" value="F:oxidoreductase activity, acting on the CH-NH group of donors, NAD or NADP as acceptor"/>
    <property type="evidence" value="ECO:0007669"/>
    <property type="project" value="UniProtKB-ARBA"/>
</dbReference>
<organism evidence="3 4">
    <name type="scientific">Veillonella nakazawae</name>
    <dbReference type="NCBI Taxonomy" id="2682456"/>
    <lineage>
        <taxon>Bacteria</taxon>
        <taxon>Bacillati</taxon>
        <taxon>Bacillota</taxon>
        <taxon>Negativicutes</taxon>
        <taxon>Veillonellales</taxon>
        <taxon>Veillonellaceae</taxon>
        <taxon>Veillonella</taxon>
    </lineage>
</organism>